<evidence type="ECO:0000313" key="2">
    <source>
        <dbReference type="EMBL" id="SDF29718.1"/>
    </source>
</evidence>
<dbReference type="InterPro" id="IPR027417">
    <property type="entry name" value="P-loop_NTPase"/>
</dbReference>
<dbReference type="Gene3D" id="3.40.50.300">
    <property type="entry name" value="P-loop containing nucleotide triphosphate hydrolases"/>
    <property type="match status" value="1"/>
</dbReference>
<dbReference type="EMBL" id="FNBC01000039">
    <property type="protein sequence ID" value="SDF29718.1"/>
    <property type="molecule type" value="Genomic_DNA"/>
</dbReference>
<sequence>MGFLAVQAARPEGKGSLAERPVRHGRTLLLDAEDPKGWGYILWVNRFLNAHPDADRGLVDLRAVERGLTPEDVAALEAELKGNPPAFLVLDGVSNALLGVDAGSPRRAAATLRAPAALAQDLDLTLLLLEEKDRPSSGAFSRGLLGEALRAASPAALFSLERVPPREAEGREVVRLVALTQRYAPLPSPLGLELVEGHGGEGWSLEPYPLLEGKTLVARAEAAILRALREAGEEGLPRKVLLEDVMAQASVSERTAKTALAHLRTRGKVKEVALGGRGNPKAYRLVDSKYFFAQKGESALRSGADFGQSPLPQRVGEADPGEGRGTLEPLEEEAGSEWEVEL</sequence>
<organism evidence="2 3">
    <name type="scientific">Thermus arciformis</name>
    <dbReference type="NCBI Taxonomy" id="482827"/>
    <lineage>
        <taxon>Bacteria</taxon>
        <taxon>Thermotogati</taxon>
        <taxon>Deinococcota</taxon>
        <taxon>Deinococci</taxon>
        <taxon>Thermales</taxon>
        <taxon>Thermaceae</taxon>
        <taxon>Thermus</taxon>
    </lineage>
</organism>
<dbReference type="STRING" id="482827.SAMN04488243_1397"/>
<accession>A0A1G7JXL5</accession>
<proteinExistence type="predicted"/>
<evidence type="ECO:0000256" key="1">
    <source>
        <dbReference type="SAM" id="MobiDB-lite"/>
    </source>
</evidence>
<feature type="region of interest" description="Disordered" evidence="1">
    <location>
        <begin position="302"/>
        <end position="342"/>
    </location>
</feature>
<protein>
    <submittedName>
        <fullName evidence="2">AAA domain-containing protein</fullName>
    </submittedName>
</protein>
<name>A0A1G7JXL5_9DEIN</name>
<dbReference type="Pfam" id="PF13481">
    <property type="entry name" value="AAA_25"/>
    <property type="match status" value="1"/>
</dbReference>
<reference evidence="3" key="1">
    <citation type="submission" date="2016-10" db="EMBL/GenBank/DDBJ databases">
        <authorList>
            <person name="Varghese N."/>
            <person name="Submissions S."/>
        </authorList>
    </citation>
    <scope>NUCLEOTIDE SEQUENCE [LARGE SCALE GENOMIC DNA]</scope>
    <source>
        <strain evidence="3">CGMCC 1.6992</strain>
    </source>
</reference>
<dbReference type="Proteomes" id="UP000199446">
    <property type="component" value="Unassembled WGS sequence"/>
</dbReference>
<dbReference type="AlphaFoldDB" id="A0A1G7JXL5"/>
<gene>
    <name evidence="2" type="ORF">SAMN04488243_1397</name>
</gene>
<keyword evidence="3" id="KW-1185">Reference proteome</keyword>
<evidence type="ECO:0000313" key="3">
    <source>
        <dbReference type="Proteomes" id="UP000199446"/>
    </source>
</evidence>
<feature type="compositionally biased region" description="Acidic residues" evidence="1">
    <location>
        <begin position="329"/>
        <end position="342"/>
    </location>
</feature>